<evidence type="ECO:0000313" key="2">
    <source>
        <dbReference type="Proteomes" id="UP000250266"/>
    </source>
</evidence>
<dbReference type="EMBL" id="KV745165">
    <property type="protein sequence ID" value="OCK76965.1"/>
    <property type="molecule type" value="Genomic_DNA"/>
</dbReference>
<reference evidence="1 2" key="1">
    <citation type="journal article" date="2016" name="Nat. Commun.">
        <title>Ectomycorrhizal ecology is imprinted in the genome of the dominant symbiotic fungus Cenococcum geophilum.</title>
        <authorList>
            <consortium name="DOE Joint Genome Institute"/>
            <person name="Peter M."/>
            <person name="Kohler A."/>
            <person name="Ohm R.A."/>
            <person name="Kuo A."/>
            <person name="Krutzmann J."/>
            <person name="Morin E."/>
            <person name="Arend M."/>
            <person name="Barry K.W."/>
            <person name="Binder M."/>
            <person name="Choi C."/>
            <person name="Clum A."/>
            <person name="Copeland A."/>
            <person name="Grisel N."/>
            <person name="Haridas S."/>
            <person name="Kipfer T."/>
            <person name="LaButti K."/>
            <person name="Lindquist E."/>
            <person name="Lipzen A."/>
            <person name="Maire R."/>
            <person name="Meier B."/>
            <person name="Mihaltcheva S."/>
            <person name="Molinier V."/>
            <person name="Murat C."/>
            <person name="Poggeler S."/>
            <person name="Quandt C.A."/>
            <person name="Sperisen C."/>
            <person name="Tritt A."/>
            <person name="Tisserant E."/>
            <person name="Crous P.W."/>
            <person name="Henrissat B."/>
            <person name="Nehls U."/>
            <person name="Egli S."/>
            <person name="Spatafora J.W."/>
            <person name="Grigoriev I.V."/>
            <person name="Martin F.M."/>
        </authorList>
    </citation>
    <scope>NUCLEOTIDE SEQUENCE [LARGE SCALE GENOMIC DNA]</scope>
    <source>
        <strain evidence="1 2">CBS 459.81</strain>
    </source>
</reference>
<keyword evidence="2" id="KW-1185">Reference proteome</keyword>
<name>A0A8E2E496_9PEZI</name>
<dbReference type="Pfam" id="PF17660">
    <property type="entry name" value="BTRD1"/>
    <property type="match status" value="2"/>
</dbReference>
<sequence>MTKTKLTLFVFGISTFAFILNPVLGIPAQYSNQPFSLGAWYSENAFPSSIWRSDPFLPCLPILTLTEMAIKNFNILSKEGYRMLNISVYGDNSKARYAAVWVQRSGPAWQAIHGVSATTYQKWFDTNQ</sequence>
<accession>A0A8E2E496</accession>
<protein>
    <submittedName>
        <fullName evidence="1">Uncharacterized protein</fullName>
    </submittedName>
</protein>
<dbReference type="Proteomes" id="UP000250266">
    <property type="component" value="Unassembled WGS sequence"/>
</dbReference>
<organism evidence="1 2">
    <name type="scientific">Lepidopterella palustris CBS 459.81</name>
    <dbReference type="NCBI Taxonomy" id="1314670"/>
    <lineage>
        <taxon>Eukaryota</taxon>
        <taxon>Fungi</taxon>
        <taxon>Dikarya</taxon>
        <taxon>Ascomycota</taxon>
        <taxon>Pezizomycotina</taxon>
        <taxon>Dothideomycetes</taxon>
        <taxon>Pleosporomycetidae</taxon>
        <taxon>Mytilinidiales</taxon>
        <taxon>Argynnaceae</taxon>
        <taxon>Lepidopterella</taxon>
    </lineage>
</organism>
<dbReference type="OrthoDB" id="5946976at2759"/>
<proteinExistence type="predicted"/>
<dbReference type="AlphaFoldDB" id="A0A8E2E496"/>
<evidence type="ECO:0000313" key="1">
    <source>
        <dbReference type="EMBL" id="OCK76965.1"/>
    </source>
</evidence>
<gene>
    <name evidence="1" type="ORF">K432DRAFT_428356</name>
</gene>
<dbReference type="InterPro" id="IPR049511">
    <property type="entry name" value="PGH-like_rpt"/>
</dbReference>